<dbReference type="RefSeq" id="XP_051449794.1">
    <property type="nucleotide sequence ID" value="XM_051585136.1"/>
</dbReference>
<evidence type="ECO:0000313" key="7">
    <source>
        <dbReference type="EMBL" id="KAI8584790.1"/>
    </source>
</evidence>
<dbReference type="PANTHER" id="PTHR12663">
    <property type="entry name" value="ANDROGEN INDUCED INHIBITOR OF PROLIFERATION AS3 / PDS5-RELATED"/>
    <property type="match status" value="1"/>
</dbReference>
<dbReference type="GO" id="GO:0006281">
    <property type="term" value="P:DNA repair"/>
    <property type="evidence" value="ECO:0007669"/>
    <property type="project" value="TreeGrafter"/>
</dbReference>
<dbReference type="Gene3D" id="1.25.10.10">
    <property type="entry name" value="Leucine-rich Repeat Variant"/>
    <property type="match status" value="2"/>
</dbReference>
<gene>
    <name evidence="7" type="ORF">K450DRAFT_218025</name>
</gene>
<sequence>MDESSTLKDLQFDLQLVLGGKRSIPVATLLERLKALQAELEECEQNSVNLDSLATVSKQLVSTELLRSRDKRVRAVTACCLADILKLYAVDIPPYNDSELKAIFSLFISQLKELADTNNEYYRDRFYLLESLSMVQSILIVKQLSNYAAIMTELFRAIFSLANSGIENKVQVCLVDIMIQLVEEVKDIPREVAESIFEELKQKTTVSHRMAVDLCKNTSEVLQKYVCQYFSDVLLEAKASDSEEDYEHLNEAHELIQEIHRTVPDLLLNVIPQLEEETKVDELHVRTLGTKTLGIMFSERSSFTADSYPQIWKSWLNRRSDKIAAIRILVIESLGAILKSHSGLSQDIISCFEQKLLDPEEKVRAAVCKALKQLELDVIKHQVPKSTLEKLSLRCKDKKPLVQQEALATLAFLFDQAYDEILLGNEESRNLFIWIPTAIINCIYVDDNHLTCSMEKVLVNHVMPPNEDPIERSKRLLLVLQSLDDRATKGFLALMQRQHITASILQRIVETCRATTNSDHMNNGNLEVLIKSISTKLPEPIRVSNNLRRFCDLSDEQLLNCLDVQLGSQFEYSVYRKQSTQFLERVEQVLPGTSDTFTTLMRRMSVFLFDKESISYFLQLESNSIMDEDYGIDMRSAARKLLKSISSNFPSLLQDHLDNLTHLLLSTPDNHLAEDGLNLLAQLCKQCPNVLFLDSNAASKLLTAAKSGSPQEVEYATAILTNACNADTICEDLFNEICSNLEPTNPKLYERLIALNQIAAFTTSYFDGWDQKIADFLIGKIKEPDNITEKQAPNPVWVETDNLPKNAKLKLVALAILVNRLKKVAKSTNTIPSIVNNVFDLLWSLLEEPPAGSILAIKAQLRLASALAITTLSQLDSYSQLASVKGFEKLALTVQDAVFEVRAGFSEMIIRDLQSGALHPRYFAVLFLLAHEPEKDLMRQTKTFIKKHAKVNHGLVAQKSYIEMSLVQLVHLLAHHPDFGESEEDIKLFIPYIELFLDCVATSDNISFLYHIGQKFKATTDAVDPSHSKHSYILSDLACALMQQKCKASSWSLTSYPGRVKLYTELYTSFATNELQTEVSQRW</sequence>
<keyword evidence="6" id="KW-0175">Coiled coil</keyword>
<dbReference type="GO" id="GO:0000785">
    <property type="term" value="C:chromatin"/>
    <property type="evidence" value="ECO:0007669"/>
    <property type="project" value="TreeGrafter"/>
</dbReference>
<dbReference type="InterPro" id="IPR011989">
    <property type="entry name" value="ARM-like"/>
</dbReference>
<evidence type="ECO:0000256" key="2">
    <source>
        <dbReference type="ARBA" id="ARBA00022618"/>
    </source>
</evidence>
<dbReference type="InterPro" id="IPR016024">
    <property type="entry name" value="ARM-type_fold"/>
</dbReference>
<evidence type="ECO:0000313" key="8">
    <source>
        <dbReference type="Proteomes" id="UP001206595"/>
    </source>
</evidence>
<keyword evidence="3" id="KW-0498">Mitosis</keyword>
<keyword evidence="2" id="KW-0132">Cell division</keyword>
<evidence type="ECO:0000256" key="5">
    <source>
        <dbReference type="ARBA" id="ARBA00023306"/>
    </source>
</evidence>
<reference evidence="7" key="2">
    <citation type="journal article" date="2022" name="Proc. Natl. Acad. Sci. U.S.A.">
        <title>Diploid-dominant life cycles characterize the early evolution of Fungi.</title>
        <authorList>
            <person name="Amses K.R."/>
            <person name="Simmons D.R."/>
            <person name="Longcore J.E."/>
            <person name="Mondo S.J."/>
            <person name="Seto K."/>
            <person name="Jeronimo G.H."/>
            <person name="Bonds A.E."/>
            <person name="Quandt C.A."/>
            <person name="Davis W.J."/>
            <person name="Chang Y."/>
            <person name="Federici B.A."/>
            <person name="Kuo A."/>
            <person name="LaButti K."/>
            <person name="Pangilinan J."/>
            <person name="Andreopoulos W."/>
            <person name="Tritt A."/>
            <person name="Riley R."/>
            <person name="Hundley H."/>
            <person name="Johnson J."/>
            <person name="Lipzen A."/>
            <person name="Barry K."/>
            <person name="Lang B.F."/>
            <person name="Cuomo C.A."/>
            <person name="Buchler N.E."/>
            <person name="Grigoriev I.V."/>
            <person name="Spatafora J.W."/>
            <person name="Stajich J.E."/>
            <person name="James T.Y."/>
        </authorList>
    </citation>
    <scope>NUCLEOTIDE SEQUENCE</scope>
    <source>
        <strain evidence="7">AG</strain>
    </source>
</reference>
<reference evidence="7" key="1">
    <citation type="submission" date="2021-06" db="EMBL/GenBank/DDBJ databases">
        <authorList>
            <consortium name="DOE Joint Genome Institute"/>
            <person name="Mondo S.J."/>
            <person name="Amses K.R."/>
            <person name="Simmons D.R."/>
            <person name="Longcore J.E."/>
            <person name="Seto K."/>
            <person name="Alves G.H."/>
            <person name="Bonds A.E."/>
            <person name="Quandt C.A."/>
            <person name="Davis W.J."/>
            <person name="Chang Y."/>
            <person name="Letcher P.M."/>
            <person name="Powell M.J."/>
            <person name="Kuo A."/>
            <person name="Labutti K."/>
            <person name="Pangilinan J."/>
            <person name="Andreopoulos W."/>
            <person name="Tritt A."/>
            <person name="Riley R."/>
            <person name="Hundley H."/>
            <person name="Johnson J."/>
            <person name="Lipzen A."/>
            <person name="Barry K."/>
            <person name="Berbee M.L."/>
            <person name="Buchler N.E."/>
            <person name="Grigoriev I.V."/>
            <person name="Spatafora J.W."/>
            <person name="Stajich J.E."/>
            <person name="James T.Y."/>
        </authorList>
    </citation>
    <scope>NUCLEOTIDE SEQUENCE</scope>
    <source>
        <strain evidence="7">AG</strain>
    </source>
</reference>
<keyword evidence="8" id="KW-1185">Reference proteome</keyword>
<dbReference type="GeneID" id="75910486"/>
<dbReference type="AlphaFoldDB" id="A0AAD5HHQ0"/>
<accession>A0AAD5HHQ0</accession>
<comment type="caution">
    <text evidence="7">The sequence shown here is derived from an EMBL/GenBank/DDBJ whole genome shotgun (WGS) entry which is preliminary data.</text>
</comment>
<dbReference type="GO" id="GO:0005634">
    <property type="term" value="C:nucleus"/>
    <property type="evidence" value="ECO:0007669"/>
    <property type="project" value="UniProtKB-SubCell"/>
</dbReference>
<dbReference type="EMBL" id="MU620892">
    <property type="protein sequence ID" value="KAI8584790.1"/>
    <property type="molecule type" value="Genomic_DNA"/>
</dbReference>
<protein>
    <submittedName>
        <fullName evidence="7">Uncharacterized protein</fullName>
    </submittedName>
</protein>
<evidence type="ECO:0000256" key="3">
    <source>
        <dbReference type="ARBA" id="ARBA00022776"/>
    </source>
</evidence>
<comment type="subcellular location">
    <subcellularLocation>
        <location evidence="1">Nucleus</location>
    </subcellularLocation>
</comment>
<feature type="coiled-coil region" evidence="6">
    <location>
        <begin position="26"/>
        <end position="53"/>
    </location>
</feature>
<keyword evidence="4" id="KW-0539">Nucleus</keyword>
<dbReference type="GO" id="GO:0007064">
    <property type="term" value="P:mitotic sister chromatid cohesion"/>
    <property type="evidence" value="ECO:0007669"/>
    <property type="project" value="InterPro"/>
</dbReference>
<proteinExistence type="predicted"/>
<dbReference type="Proteomes" id="UP001206595">
    <property type="component" value="Unassembled WGS sequence"/>
</dbReference>
<name>A0AAD5HHQ0_UMBRA</name>
<dbReference type="GO" id="GO:0051301">
    <property type="term" value="P:cell division"/>
    <property type="evidence" value="ECO:0007669"/>
    <property type="project" value="UniProtKB-KW"/>
</dbReference>
<dbReference type="SUPFAM" id="SSF48371">
    <property type="entry name" value="ARM repeat"/>
    <property type="match status" value="1"/>
</dbReference>
<evidence type="ECO:0000256" key="1">
    <source>
        <dbReference type="ARBA" id="ARBA00004123"/>
    </source>
</evidence>
<organism evidence="7 8">
    <name type="scientific">Umbelopsis ramanniana AG</name>
    <dbReference type="NCBI Taxonomy" id="1314678"/>
    <lineage>
        <taxon>Eukaryota</taxon>
        <taxon>Fungi</taxon>
        <taxon>Fungi incertae sedis</taxon>
        <taxon>Mucoromycota</taxon>
        <taxon>Mucoromycotina</taxon>
        <taxon>Umbelopsidomycetes</taxon>
        <taxon>Umbelopsidales</taxon>
        <taxon>Umbelopsidaceae</taxon>
        <taxon>Umbelopsis</taxon>
    </lineage>
</organism>
<keyword evidence="5" id="KW-0131">Cell cycle</keyword>
<evidence type="ECO:0000256" key="4">
    <source>
        <dbReference type="ARBA" id="ARBA00023242"/>
    </source>
</evidence>
<evidence type="ECO:0000256" key="6">
    <source>
        <dbReference type="SAM" id="Coils"/>
    </source>
</evidence>
<dbReference type="PANTHER" id="PTHR12663:SF0">
    <property type="entry name" value="PRECOCIOUS DISSOCIATION OF SISTERS 5, ISOFORM A"/>
    <property type="match status" value="1"/>
</dbReference>
<dbReference type="InterPro" id="IPR039776">
    <property type="entry name" value="Pds5"/>
</dbReference>
<dbReference type="Pfam" id="PF20168">
    <property type="entry name" value="PDS5"/>
    <property type="match status" value="1"/>
</dbReference>
<dbReference type="CDD" id="cd19953">
    <property type="entry name" value="PDS5"/>
    <property type="match status" value="1"/>
</dbReference>